<accession>A0A1Y1YHI2</accession>
<dbReference type="InterPro" id="IPR037045">
    <property type="entry name" value="S8pro/Inhibitor_I9_sf"/>
</dbReference>
<evidence type="ECO:0000313" key="4">
    <source>
        <dbReference type="EMBL" id="ORX97186.1"/>
    </source>
</evidence>
<evidence type="ECO:0000256" key="2">
    <source>
        <dbReference type="SAM" id="SignalP"/>
    </source>
</evidence>
<name>A0A1Y1YHI2_9FUNG</name>
<dbReference type="OrthoDB" id="5518345at2759"/>
<keyword evidence="2" id="KW-0732">Signal</keyword>
<dbReference type="EMBL" id="MCFE01000137">
    <property type="protein sequence ID" value="ORX97186.1"/>
    <property type="molecule type" value="Genomic_DNA"/>
</dbReference>
<proteinExistence type="inferred from homology"/>
<dbReference type="Pfam" id="PF05922">
    <property type="entry name" value="Inhibitor_I9"/>
    <property type="match status" value="1"/>
</dbReference>
<comment type="similarity">
    <text evidence="1">Belongs to the protease inhibitor I9 family.</text>
</comment>
<feature type="chain" id="PRO_5012124038" description="Inhibitor I9 domain-containing protein" evidence="2">
    <location>
        <begin position="24"/>
        <end position="127"/>
    </location>
</feature>
<evidence type="ECO:0000313" key="5">
    <source>
        <dbReference type="Proteomes" id="UP000193498"/>
    </source>
</evidence>
<dbReference type="PANTHER" id="PTHR28288:SF2">
    <property type="entry name" value="PROTEASE B INHIBITOR 2"/>
    <property type="match status" value="1"/>
</dbReference>
<dbReference type="InterPro" id="IPR052471">
    <property type="entry name" value="PBI_I9"/>
</dbReference>
<sequence length="127" mass="13928">MLKLLKLTFVLLVIIFTSTIVSSRDCHNSKLELQDDGLAGFRNTQAYRSYIVFFKSGTDLDVVLDAEADVECAGGIVTNRYRAGVIGFSARVPADLITTFATSPHVQVVEEDQEVHANEDSEQGFGI</sequence>
<reference evidence="4 5" key="1">
    <citation type="submission" date="2016-07" db="EMBL/GenBank/DDBJ databases">
        <title>Pervasive Adenine N6-methylation of Active Genes in Fungi.</title>
        <authorList>
            <consortium name="DOE Joint Genome Institute"/>
            <person name="Mondo S.J."/>
            <person name="Dannebaum R.O."/>
            <person name="Kuo R.C."/>
            <person name="Labutti K."/>
            <person name="Haridas S."/>
            <person name="Kuo A."/>
            <person name="Salamov A."/>
            <person name="Ahrendt S.R."/>
            <person name="Lipzen A."/>
            <person name="Sullivan W."/>
            <person name="Andreopoulos W.B."/>
            <person name="Clum A."/>
            <person name="Lindquist E."/>
            <person name="Daum C."/>
            <person name="Ramamoorthy G.K."/>
            <person name="Gryganskyi A."/>
            <person name="Culley D."/>
            <person name="Magnuson J.K."/>
            <person name="James T.Y."/>
            <person name="O'Malley M.A."/>
            <person name="Stajich J.E."/>
            <person name="Spatafora J.W."/>
            <person name="Visel A."/>
            <person name="Grigoriev I.V."/>
        </authorList>
    </citation>
    <scope>NUCLEOTIDE SEQUENCE [LARGE SCALE GENOMIC DNA]</scope>
    <source>
        <strain evidence="4 5">CBS 931.73</strain>
    </source>
</reference>
<dbReference type="Gene3D" id="3.30.70.80">
    <property type="entry name" value="Peptidase S8 propeptide/proteinase inhibitor I9"/>
    <property type="match status" value="1"/>
</dbReference>
<dbReference type="AlphaFoldDB" id="A0A1Y1YHI2"/>
<feature type="domain" description="Inhibitor I9" evidence="3">
    <location>
        <begin position="73"/>
        <end position="117"/>
    </location>
</feature>
<gene>
    <name evidence="4" type="ORF">K493DRAFT_314161</name>
</gene>
<dbReference type="PANTHER" id="PTHR28288">
    <property type="entry name" value="PROTEASE B INHIBITOR 2"/>
    <property type="match status" value="1"/>
</dbReference>
<dbReference type="GO" id="GO:0042144">
    <property type="term" value="P:vacuole fusion, non-autophagic"/>
    <property type="evidence" value="ECO:0007669"/>
    <property type="project" value="TreeGrafter"/>
</dbReference>
<dbReference type="SUPFAM" id="SSF54897">
    <property type="entry name" value="Protease propeptides/inhibitors"/>
    <property type="match status" value="1"/>
</dbReference>
<dbReference type="InParanoid" id="A0A1Y1YHI2"/>
<evidence type="ECO:0000256" key="1">
    <source>
        <dbReference type="ARBA" id="ARBA00038069"/>
    </source>
</evidence>
<evidence type="ECO:0000259" key="3">
    <source>
        <dbReference type="Pfam" id="PF05922"/>
    </source>
</evidence>
<protein>
    <recommendedName>
        <fullName evidence="3">Inhibitor I9 domain-containing protein</fullName>
    </recommendedName>
</protein>
<dbReference type="Proteomes" id="UP000193498">
    <property type="component" value="Unassembled WGS sequence"/>
</dbReference>
<organism evidence="4 5">
    <name type="scientific">Basidiobolus meristosporus CBS 931.73</name>
    <dbReference type="NCBI Taxonomy" id="1314790"/>
    <lineage>
        <taxon>Eukaryota</taxon>
        <taxon>Fungi</taxon>
        <taxon>Fungi incertae sedis</taxon>
        <taxon>Zoopagomycota</taxon>
        <taxon>Entomophthoromycotina</taxon>
        <taxon>Basidiobolomycetes</taxon>
        <taxon>Basidiobolales</taxon>
        <taxon>Basidiobolaceae</taxon>
        <taxon>Basidiobolus</taxon>
    </lineage>
</organism>
<keyword evidence="5" id="KW-1185">Reference proteome</keyword>
<feature type="signal peptide" evidence="2">
    <location>
        <begin position="1"/>
        <end position="23"/>
    </location>
</feature>
<comment type="caution">
    <text evidence="4">The sequence shown here is derived from an EMBL/GenBank/DDBJ whole genome shotgun (WGS) entry which is preliminary data.</text>
</comment>
<dbReference type="InterPro" id="IPR010259">
    <property type="entry name" value="S8pro/Inhibitor_I9"/>
</dbReference>
<dbReference type="GO" id="GO:0004866">
    <property type="term" value="F:endopeptidase inhibitor activity"/>
    <property type="evidence" value="ECO:0007669"/>
    <property type="project" value="TreeGrafter"/>
</dbReference>